<dbReference type="Gene3D" id="3.40.50.2000">
    <property type="entry name" value="Glycogen Phosphorylase B"/>
    <property type="match status" value="2"/>
</dbReference>
<comment type="similarity">
    <text evidence="1">Belongs to the UDP-N-acetylglucosamine 2-epimerase family.</text>
</comment>
<reference evidence="3 4" key="1">
    <citation type="submission" date="2020-07" db="EMBL/GenBank/DDBJ databases">
        <title>Sequencing the genomes of 1000 actinobacteria strains.</title>
        <authorList>
            <person name="Klenk H.-P."/>
        </authorList>
    </citation>
    <scope>NUCLEOTIDE SEQUENCE [LARGE SCALE GENOMIC DNA]</scope>
    <source>
        <strain evidence="3 4">DSM 45763</strain>
    </source>
</reference>
<protein>
    <submittedName>
        <fullName evidence="3">UDP-N-acetylglucosamine 2-epimerase (Non-hydrolyzing)</fullName>
        <ecNumber evidence="3">5.1.3.14</ecNumber>
    </submittedName>
</protein>
<proteinExistence type="inferred from homology"/>
<dbReference type="InterPro" id="IPR003331">
    <property type="entry name" value="UDP_GlcNAc_Epimerase_2_dom"/>
</dbReference>
<dbReference type="NCBIfam" id="TIGR00236">
    <property type="entry name" value="wecB"/>
    <property type="match status" value="1"/>
</dbReference>
<evidence type="ECO:0000259" key="2">
    <source>
        <dbReference type="Pfam" id="PF02350"/>
    </source>
</evidence>
<dbReference type="Pfam" id="PF02350">
    <property type="entry name" value="Epimerase_2"/>
    <property type="match status" value="1"/>
</dbReference>
<comment type="caution">
    <text evidence="3">The sequence shown here is derived from an EMBL/GenBank/DDBJ whole genome shotgun (WGS) entry which is preliminary data.</text>
</comment>
<name>A0A852UWZ8_9ACTN</name>
<dbReference type="AlphaFoldDB" id="A0A852UWZ8"/>
<dbReference type="InterPro" id="IPR029767">
    <property type="entry name" value="WecB-like"/>
</dbReference>
<evidence type="ECO:0000313" key="4">
    <source>
        <dbReference type="Proteomes" id="UP000576393"/>
    </source>
</evidence>
<sequence length="389" mass="40848">MRDYAPTETAPAPEDPLVLHVLGARPNFVKAAPVVRALTEVGVRQGIVHTGQHYDALMSDVFFADLGLPEPIANLGVGSGSHARQTAALLTGLEEVVLEHRPALVVVYGDVNSTLAAILVCAKLQVPTAHVEAGLRSFDRGMPEEVNRVVTDALSDILFATSSDALSHLANEGVDPARVHLVGNPMIDSLFSALDRLDPAPVRARLGLGERYAVATLHRPANVDDPAAAKELVDAVLAVSERLPVVVPLHPRGRTRLAEAGLVDGERLSIVDPLGYVDFLSLVRGAALVVTDSGGVQEETTMLGVPCLTVRPNTERPVTVTHGTNRLVTPAGLPAAADRALAGGAATPSGELPPLWDGKAGPRIARVIEAWLGGRNLSPAAQNEPRDAL</sequence>
<accession>A0A852UWZ8</accession>
<dbReference type="GO" id="GO:0008761">
    <property type="term" value="F:UDP-N-acetylglucosamine 2-epimerase activity"/>
    <property type="evidence" value="ECO:0007669"/>
    <property type="project" value="UniProtKB-EC"/>
</dbReference>
<dbReference type="PANTHER" id="PTHR43174">
    <property type="entry name" value="UDP-N-ACETYLGLUCOSAMINE 2-EPIMERASE"/>
    <property type="match status" value="1"/>
</dbReference>
<evidence type="ECO:0000256" key="1">
    <source>
        <dbReference type="RuleBase" id="RU003513"/>
    </source>
</evidence>
<dbReference type="PANTHER" id="PTHR43174:SF1">
    <property type="entry name" value="UDP-N-ACETYLGLUCOSAMINE 2-EPIMERASE"/>
    <property type="match status" value="1"/>
</dbReference>
<dbReference type="Proteomes" id="UP000576393">
    <property type="component" value="Unassembled WGS sequence"/>
</dbReference>
<keyword evidence="1 3" id="KW-0413">Isomerase</keyword>
<evidence type="ECO:0000313" key="3">
    <source>
        <dbReference type="EMBL" id="NYF40769.1"/>
    </source>
</evidence>
<dbReference type="EMBL" id="JACCCO010000001">
    <property type="protein sequence ID" value="NYF40769.1"/>
    <property type="molecule type" value="Genomic_DNA"/>
</dbReference>
<dbReference type="RefSeq" id="WP_179820919.1">
    <property type="nucleotide sequence ID" value="NZ_JACCCO010000001.1"/>
</dbReference>
<dbReference type="CDD" id="cd03786">
    <property type="entry name" value="GTB_UDP-GlcNAc_2-Epimerase"/>
    <property type="match status" value="1"/>
</dbReference>
<dbReference type="EC" id="5.1.3.14" evidence="3"/>
<keyword evidence="4" id="KW-1185">Reference proteome</keyword>
<dbReference type="SUPFAM" id="SSF53756">
    <property type="entry name" value="UDP-Glycosyltransferase/glycogen phosphorylase"/>
    <property type="match status" value="1"/>
</dbReference>
<feature type="domain" description="UDP-N-acetylglucosamine 2-epimerase" evidence="2">
    <location>
        <begin position="42"/>
        <end position="369"/>
    </location>
</feature>
<organism evidence="3 4">
    <name type="scientific">Streptosporangium sandarakinum</name>
    <dbReference type="NCBI Taxonomy" id="1260955"/>
    <lineage>
        <taxon>Bacteria</taxon>
        <taxon>Bacillati</taxon>
        <taxon>Actinomycetota</taxon>
        <taxon>Actinomycetes</taxon>
        <taxon>Streptosporangiales</taxon>
        <taxon>Streptosporangiaceae</taxon>
        <taxon>Streptosporangium</taxon>
    </lineage>
</organism>
<gene>
    <name evidence="3" type="ORF">HDA43_002928</name>
</gene>